<reference evidence="2 3" key="1">
    <citation type="submission" date="2022-07" db="EMBL/GenBank/DDBJ databases">
        <title>Photobacterium pectinilyticum sp. nov., a marine bacterium isolated from surface seawater of Qingdao offshore.</title>
        <authorList>
            <person name="Wang X."/>
        </authorList>
    </citation>
    <scope>NUCLEOTIDE SEQUENCE [LARGE SCALE GENOMIC DNA]</scope>
    <source>
        <strain evidence="2 3">ZSDE20</strain>
    </source>
</reference>
<dbReference type="InterPro" id="IPR012338">
    <property type="entry name" value="Beta-lactam/transpept-like"/>
</dbReference>
<protein>
    <submittedName>
        <fullName evidence="2">Beta-lactamase family protein</fullName>
    </submittedName>
</protein>
<dbReference type="Proteomes" id="UP001524460">
    <property type="component" value="Unassembled WGS sequence"/>
</dbReference>
<dbReference type="InterPro" id="IPR050789">
    <property type="entry name" value="Diverse_Enzym_Activities"/>
</dbReference>
<dbReference type="EMBL" id="JANEYT010000093">
    <property type="protein sequence ID" value="MCQ1060862.1"/>
    <property type="molecule type" value="Genomic_DNA"/>
</dbReference>
<dbReference type="RefSeq" id="WP_255044954.1">
    <property type="nucleotide sequence ID" value="NZ_JANEYT010000093.1"/>
</dbReference>
<comment type="caution">
    <text evidence="2">The sequence shown here is derived from an EMBL/GenBank/DDBJ whole genome shotgun (WGS) entry which is preliminary data.</text>
</comment>
<gene>
    <name evidence="2" type="ORF">NHN17_22720</name>
</gene>
<evidence type="ECO:0000259" key="1">
    <source>
        <dbReference type="Pfam" id="PF00144"/>
    </source>
</evidence>
<dbReference type="InterPro" id="IPR001466">
    <property type="entry name" value="Beta-lactam-related"/>
</dbReference>
<name>A0ABT1N7Y0_9GAMM</name>
<dbReference type="PANTHER" id="PTHR43283:SF7">
    <property type="entry name" value="BETA-LACTAMASE-RELATED DOMAIN-CONTAINING PROTEIN"/>
    <property type="match status" value="1"/>
</dbReference>
<sequence>MFISLFALLSPFSYANSAKIDPYIGIYHAAIPYTPYAVIKKHGERYFAVVSTGSFELVVNDKGEFNAKNKNIPLSGKFEQLVDGIYQHKVTNLFGQQYTYVREDMPEEAFIPALYSDDVYFEGFSHAAGQHCAKPYSKQDKSTNEVINNSKRMSGLISKIEKSDTDYSNINSLLVLKDDKLVFEKYFNGWKADEPHTIQSVSKSLTSLLAGIATQQGYIANVNTPVSELLPKYKDMFSGRKSEIALKHLLMMASGLYWDEWSTSYEDPKNLRSQEMASEDSVAFTLSQPMSQKPGEKFTYSGGSVSVVGDIIRQATKADSVSDYAKNGPLSALCFDNAYWMKQTDQRSNVAGGVMLRPRDMMKLGHLVLNEGQWNGKQLLDANWLSASTTPVMPTSLPGYKYSYFWWNTQYIHNGKKYQAVNALGYGGQEIVIIKELDLVVVKTASNFHISSLIGTIMAEHILPTFAG</sequence>
<feature type="domain" description="Beta-lactamase-related" evidence="1">
    <location>
        <begin position="172"/>
        <end position="446"/>
    </location>
</feature>
<keyword evidence="3" id="KW-1185">Reference proteome</keyword>
<evidence type="ECO:0000313" key="2">
    <source>
        <dbReference type="EMBL" id="MCQ1060862.1"/>
    </source>
</evidence>
<dbReference type="Gene3D" id="3.40.710.10">
    <property type="entry name" value="DD-peptidase/beta-lactamase superfamily"/>
    <property type="match status" value="1"/>
</dbReference>
<dbReference type="SUPFAM" id="SSF56601">
    <property type="entry name" value="beta-lactamase/transpeptidase-like"/>
    <property type="match status" value="1"/>
</dbReference>
<organism evidence="2 3">
    <name type="scientific">Photobacterium pectinilyticum</name>
    <dbReference type="NCBI Taxonomy" id="2906793"/>
    <lineage>
        <taxon>Bacteria</taxon>
        <taxon>Pseudomonadati</taxon>
        <taxon>Pseudomonadota</taxon>
        <taxon>Gammaproteobacteria</taxon>
        <taxon>Vibrionales</taxon>
        <taxon>Vibrionaceae</taxon>
        <taxon>Photobacterium</taxon>
    </lineage>
</organism>
<dbReference type="Pfam" id="PF00144">
    <property type="entry name" value="Beta-lactamase"/>
    <property type="match status" value="1"/>
</dbReference>
<accession>A0ABT1N7Y0</accession>
<dbReference type="PANTHER" id="PTHR43283">
    <property type="entry name" value="BETA-LACTAMASE-RELATED"/>
    <property type="match status" value="1"/>
</dbReference>
<evidence type="ECO:0000313" key="3">
    <source>
        <dbReference type="Proteomes" id="UP001524460"/>
    </source>
</evidence>
<proteinExistence type="predicted"/>